<evidence type="ECO:0000313" key="1">
    <source>
        <dbReference type="EMBL" id="MQL75041.1"/>
    </source>
</evidence>
<gene>
    <name evidence="1" type="ORF">Taro_007396</name>
</gene>
<proteinExistence type="predicted"/>
<dbReference type="EMBL" id="NMUH01000232">
    <property type="protein sequence ID" value="MQL75041.1"/>
    <property type="molecule type" value="Genomic_DNA"/>
</dbReference>
<comment type="caution">
    <text evidence="1">The sequence shown here is derived from an EMBL/GenBank/DDBJ whole genome shotgun (WGS) entry which is preliminary data.</text>
</comment>
<organism evidence="1 2">
    <name type="scientific">Colocasia esculenta</name>
    <name type="common">Wild taro</name>
    <name type="synonym">Arum esculentum</name>
    <dbReference type="NCBI Taxonomy" id="4460"/>
    <lineage>
        <taxon>Eukaryota</taxon>
        <taxon>Viridiplantae</taxon>
        <taxon>Streptophyta</taxon>
        <taxon>Embryophyta</taxon>
        <taxon>Tracheophyta</taxon>
        <taxon>Spermatophyta</taxon>
        <taxon>Magnoliopsida</taxon>
        <taxon>Liliopsida</taxon>
        <taxon>Araceae</taxon>
        <taxon>Aroideae</taxon>
        <taxon>Colocasieae</taxon>
        <taxon>Colocasia</taxon>
    </lineage>
</organism>
<dbReference type="Proteomes" id="UP000652761">
    <property type="component" value="Unassembled WGS sequence"/>
</dbReference>
<keyword evidence="2" id="KW-1185">Reference proteome</keyword>
<protein>
    <submittedName>
        <fullName evidence="1">Uncharacterized protein</fullName>
    </submittedName>
</protein>
<sequence length="77" mass="8159">MDNLLIHSSHFAKLKEKARGVPTSPSTAEMEVKSGGEEVATAPVAYPGLYQALRIKPQPAMALCSDAALAMMECISP</sequence>
<reference evidence="1" key="1">
    <citation type="submission" date="2017-07" db="EMBL/GenBank/DDBJ databases">
        <title>Taro Niue Genome Assembly and Annotation.</title>
        <authorList>
            <person name="Atibalentja N."/>
            <person name="Keating K."/>
            <person name="Fields C.J."/>
        </authorList>
    </citation>
    <scope>NUCLEOTIDE SEQUENCE</scope>
    <source>
        <strain evidence="1">Niue_2</strain>
        <tissue evidence="1">Leaf</tissue>
    </source>
</reference>
<name>A0A843TUY8_COLES</name>
<evidence type="ECO:0000313" key="2">
    <source>
        <dbReference type="Proteomes" id="UP000652761"/>
    </source>
</evidence>
<dbReference type="AlphaFoldDB" id="A0A843TUY8"/>
<accession>A0A843TUY8</accession>